<feature type="transmembrane region" description="Helical" evidence="1">
    <location>
        <begin position="209"/>
        <end position="231"/>
    </location>
</feature>
<proteinExistence type="predicted"/>
<gene>
    <name evidence="2" type="ORF">DSAG12_00322</name>
</gene>
<dbReference type="AlphaFoldDB" id="A0A5B9D5V9"/>
<dbReference type="RefSeq" id="WP_147661461.1">
    <property type="nucleotide sequence ID" value="NZ_CP042905.2"/>
</dbReference>
<accession>A0A5B9D5V9</accession>
<keyword evidence="3" id="KW-1185">Reference proteome</keyword>
<sequence>MENQKIIDSMEYTYKQKKNKINFYQNRINIPENLIMQVHKTKRNFFLKNKIILLESNRYFINFSGEYELQLKIRKNLLKGTYEVIIAIDYEFYYTKVVTFKNLEHRKYEQLLQLFRKSNIFNELILKDFEDGANKYVESMFNSSVVFWSFFSLFPLVAFNLVLFIEFRETYGPLVTFYLIFTVLDTIFNFIIAIIKIDKEDTIKQRNLLFSYNFIGFFYIVVNIIIITYLFTR</sequence>
<organism evidence="2 3">
    <name type="scientific">Promethearchaeum syntrophicum</name>
    <dbReference type="NCBI Taxonomy" id="2594042"/>
    <lineage>
        <taxon>Archaea</taxon>
        <taxon>Promethearchaeati</taxon>
        <taxon>Promethearchaeota</taxon>
        <taxon>Promethearchaeia</taxon>
        <taxon>Promethearchaeales</taxon>
        <taxon>Promethearchaeaceae</taxon>
        <taxon>Promethearchaeum</taxon>
    </lineage>
</organism>
<dbReference type="KEGG" id="psyt:DSAG12_00322"/>
<reference evidence="2 3" key="2">
    <citation type="journal article" date="2024" name="Int. J. Syst. Evol. Microbiol.">
        <title>Promethearchaeum syntrophicum gen. nov., sp. nov., an anaerobic, obligately syntrophic archaeon, the first isolate of the lineage 'Asgard' archaea, and proposal of the new archaeal phylum Promethearchaeota phyl. nov. and kingdom Promethearchaeati regn. nov.</title>
        <authorList>
            <person name="Imachi H."/>
            <person name="Nobu M.K."/>
            <person name="Kato S."/>
            <person name="Takaki Y."/>
            <person name="Miyazaki M."/>
            <person name="Miyata M."/>
            <person name="Ogawara M."/>
            <person name="Saito Y."/>
            <person name="Sakai S."/>
            <person name="Tahara Y.O."/>
            <person name="Takano Y."/>
            <person name="Tasumi E."/>
            <person name="Uematsu K."/>
            <person name="Yoshimura T."/>
            <person name="Itoh T."/>
            <person name="Ohkuma M."/>
            <person name="Takai K."/>
        </authorList>
    </citation>
    <scope>NUCLEOTIDE SEQUENCE [LARGE SCALE GENOMIC DNA]</scope>
    <source>
        <strain evidence="2 3">MK-D1</strain>
    </source>
</reference>
<dbReference type="EMBL" id="CP042905">
    <property type="protein sequence ID" value="QEE14509.1"/>
    <property type="molecule type" value="Genomic_DNA"/>
</dbReference>
<keyword evidence="1" id="KW-1133">Transmembrane helix</keyword>
<keyword evidence="1" id="KW-0472">Membrane</keyword>
<evidence type="ECO:0000313" key="2">
    <source>
        <dbReference type="EMBL" id="QEE14509.1"/>
    </source>
</evidence>
<dbReference type="Proteomes" id="UP000321408">
    <property type="component" value="Chromosome"/>
</dbReference>
<protein>
    <submittedName>
        <fullName evidence="2">Uncharacterized protein</fullName>
    </submittedName>
</protein>
<dbReference type="GeneID" id="41328324"/>
<feature type="transmembrane region" description="Helical" evidence="1">
    <location>
        <begin position="177"/>
        <end position="197"/>
    </location>
</feature>
<reference evidence="2 3" key="1">
    <citation type="journal article" date="2020" name="Nature">
        <title>Isolation of an archaeon at the prokaryote-eukaryote interface.</title>
        <authorList>
            <person name="Imachi H."/>
            <person name="Nobu M.K."/>
            <person name="Nakahara N."/>
            <person name="Morono Y."/>
            <person name="Ogawara M."/>
            <person name="Takaki Y."/>
            <person name="Takano Y."/>
            <person name="Uematsu K."/>
            <person name="Ikuta T."/>
            <person name="Ito M."/>
            <person name="Matsui Y."/>
            <person name="Miyazaki M."/>
            <person name="Murata K."/>
            <person name="Saito Y."/>
            <person name="Sakai S."/>
            <person name="Song C."/>
            <person name="Tasumi E."/>
            <person name="Yamanaka Y."/>
            <person name="Yamaguchi T."/>
            <person name="Kamagata Y."/>
            <person name="Tamaki H."/>
            <person name="Takai K."/>
        </authorList>
    </citation>
    <scope>NUCLEOTIDE SEQUENCE [LARGE SCALE GENOMIC DNA]</scope>
    <source>
        <strain evidence="2 3">MK-D1</strain>
    </source>
</reference>
<keyword evidence="1" id="KW-0812">Transmembrane</keyword>
<feature type="transmembrane region" description="Helical" evidence="1">
    <location>
        <begin position="145"/>
        <end position="165"/>
    </location>
</feature>
<evidence type="ECO:0000313" key="3">
    <source>
        <dbReference type="Proteomes" id="UP000321408"/>
    </source>
</evidence>
<name>A0A5B9D5V9_9ARCH</name>
<evidence type="ECO:0000256" key="1">
    <source>
        <dbReference type="SAM" id="Phobius"/>
    </source>
</evidence>